<dbReference type="FunCoup" id="A0A2J7PJG1">
    <property type="interactions" value="891"/>
</dbReference>
<sequence>METYESVLLVKSEVFVFKIPPRTTNRGYRAADWNLNEPQWTGRLRLVAKGKDCILKLEDKNTGELFAKCPIDQYPGIAIEAVTDSSRYFVLRIQDDNGRSAFIGVGFSDRSDSFDMNVALQDHFKWLKKSEEIEKEKEVPKQELDLRFKEGETIKINMKITKKDGSEVPSKPKARPNAGGLSSGILPPPPGGVKIAPPSASGMRTTPTSSPSHQASPKQTTVSASSNVDLILGIGAGAHGGQPVPARPAAAGGDSWGDFASAAQPSVPPSNSSWVQF</sequence>
<feature type="region of interest" description="Disordered" evidence="5">
    <location>
        <begin position="160"/>
        <end position="277"/>
    </location>
</feature>
<dbReference type="InParanoid" id="A0A2J7PJG1"/>
<dbReference type="InterPro" id="IPR011993">
    <property type="entry name" value="PH-like_dom_sf"/>
</dbReference>
<gene>
    <name evidence="7" type="ORF">B7P43_G07797</name>
</gene>
<dbReference type="STRING" id="105785.A0A2J7PJG1"/>
<evidence type="ECO:0000259" key="6">
    <source>
        <dbReference type="Pfam" id="PF07933"/>
    </source>
</evidence>
<comment type="caution">
    <text evidence="7">The sequence shown here is derived from an EMBL/GenBank/DDBJ whole genome shotgun (WGS) entry which is preliminary data.</text>
</comment>
<keyword evidence="4" id="KW-0653">Protein transport</keyword>
<dbReference type="PANTHER" id="PTHR12847:SF9">
    <property type="entry name" value="NECAP-LIKE PROTEIN CG9132"/>
    <property type="match status" value="1"/>
</dbReference>
<dbReference type="Pfam" id="PF07933">
    <property type="entry name" value="DUF1681"/>
    <property type="match status" value="1"/>
</dbReference>
<dbReference type="CDD" id="cd13228">
    <property type="entry name" value="PHear_NECAP"/>
    <property type="match status" value="1"/>
</dbReference>
<keyword evidence="2" id="KW-0813">Transport</keyword>
<evidence type="ECO:0000256" key="5">
    <source>
        <dbReference type="SAM" id="MobiDB-lite"/>
    </source>
</evidence>
<feature type="compositionally biased region" description="Polar residues" evidence="5">
    <location>
        <begin position="202"/>
        <end position="228"/>
    </location>
</feature>
<protein>
    <submittedName>
        <fullName evidence="7">NECAP-like protein CG9132</fullName>
    </submittedName>
</protein>
<dbReference type="PANTHER" id="PTHR12847">
    <property type="entry name" value="ATP-BINDING CASSETTE ABC TRANSPORTER-RELATED"/>
    <property type="match status" value="1"/>
</dbReference>
<dbReference type="FunFam" id="2.30.29.30:FF:000064">
    <property type="entry name" value="Adaptin ear-binding coat-associated protein 1"/>
    <property type="match status" value="1"/>
</dbReference>
<dbReference type="GO" id="GO:0015031">
    <property type="term" value="P:protein transport"/>
    <property type="evidence" value="ECO:0007669"/>
    <property type="project" value="UniProtKB-KW"/>
</dbReference>
<feature type="domain" description="NECAP PHear" evidence="6">
    <location>
        <begin position="4"/>
        <end position="159"/>
    </location>
</feature>
<evidence type="ECO:0000256" key="1">
    <source>
        <dbReference type="ARBA" id="ARBA00007736"/>
    </source>
</evidence>
<dbReference type="OrthoDB" id="10265489at2759"/>
<dbReference type="Gene3D" id="2.30.29.30">
    <property type="entry name" value="Pleckstrin-homology domain (PH domain)/Phosphotyrosine-binding domain (PTB)"/>
    <property type="match status" value="1"/>
</dbReference>
<dbReference type="AlphaFoldDB" id="A0A2J7PJG1"/>
<keyword evidence="3" id="KW-0254">Endocytosis</keyword>
<dbReference type="GO" id="GO:0006897">
    <property type="term" value="P:endocytosis"/>
    <property type="evidence" value="ECO:0007669"/>
    <property type="project" value="UniProtKB-KW"/>
</dbReference>
<dbReference type="SUPFAM" id="SSF50729">
    <property type="entry name" value="PH domain-like"/>
    <property type="match status" value="1"/>
</dbReference>
<evidence type="ECO:0000256" key="3">
    <source>
        <dbReference type="ARBA" id="ARBA00022583"/>
    </source>
</evidence>
<evidence type="ECO:0000313" key="7">
    <source>
        <dbReference type="EMBL" id="PNF16485.1"/>
    </source>
</evidence>
<evidence type="ECO:0000256" key="4">
    <source>
        <dbReference type="ARBA" id="ARBA00022927"/>
    </source>
</evidence>
<name>A0A2J7PJG1_9NEOP</name>
<dbReference type="Proteomes" id="UP000235965">
    <property type="component" value="Unassembled WGS sequence"/>
</dbReference>
<proteinExistence type="inferred from homology"/>
<dbReference type="EMBL" id="NEVH01024947">
    <property type="protein sequence ID" value="PNF16485.1"/>
    <property type="molecule type" value="Genomic_DNA"/>
</dbReference>
<dbReference type="GO" id="GO:0030125">
    <property type="term" value="C:clathrin vesicle coat"/>
    <property type="evidence" value="ECO:0007669"/>
    <property type="project" value="TreeGrafter"/>
</dbReference>
<dbReference type="InterPro" id="IPR012466">
    <property type="entry name" value="NECAP_PHear"/>
</dbReference>
<keyword evidence="8" id="KW-1185">Reference proteome</keyword>
<organism evidence="7 8">
    <name type="scientific">Cryptotermes secundus</name>
    <dbReference type="NCBI Taxonomy" id="105785"/>
    <lineage>
        <taxon>Eukaryota</taxon>
        <taxon>Metazoa</taxon>
        <taxon>Ecdysozoa</taxon>
        <taxon>Arthropoda</taxon>
        <taxon>Hexapoda</taxon>
        <taxon>Insecta</taxon>
        <taxon>Pterygota</taxon>
        <taxon>Neoptera</taxon>
        <taxon>Polyneoptera</taxon>
        <taxon>Dictyoptera</taxon>
        <taxon>Blattodea</taxon>
        <taxon>Blattoidea</taxon>
        <taxon>Termitoidae</taxon>
        <taxon>Kalotermitidae</taxon>
        <taxon>Cryptotermitinae</taxon>
        <taxon>Cryptotermes</taxon>
    </lineage>
</organism>
<comment type="similarity">
    <text evidence="1">Belongs to the NECAP family.</text>
</comment>
<evidence type="ECO:0000256" key="2">
    <source>
        <dbReference type="ARBA" id="ARBA00022448"/>
    </source>
</evidence>
<accession>A0A2J7PJG1</accession>
<reference evidence="7 8" key="1">
    <citation type="submission" date="2017-12" db="EMBL/GenBank/DDBJ databases">
        <title>Hemimetabolous genomes reveal molecular basis of termite eusociality.</title>
        <authorList>
            <person name="Harrison M.C."/>
            <person name="Jongepier E."/>
            <person name="Robertson H.M."/>
            <person name="Arning N."/>
            <person name="Bitard-Feildel T."/>
            <person name="Chao H."/>
            <person name="Childers C.P."/>
            <person name="Dinh H."/>
            <person name="Doddapaneni H."/>
            <person name="Dugan S."/>
            <person name="Gowin J."/>
            <person name="Greiner C."/>
            <person name="Han Y."/>
            <person name="Hu H."/>
            <person name="Hughes D.S.T."/>
            <person name="Huylmans A.-K."/>
            <person name="Kemena C."/>
            <person name="Kremer L.P.M."/>
            <person name="Lee S.L."/>
            <person name="Lopez-Ezquerra A."/>
            <person name="Mallet L."/>
            <person name="Monroy-Kuhn J.M."/>
            <person name="Moser A."/>
            <person name="Murali S.C."/>
            <person name="Muzny D.M."/>
            <person name="Otani S."/>
            <person name="Piulachs M.-D."/>
            <person name="Poelchau M."/>
            <person name="Qu J."/>
            <person name="Schaub F."/>
            <person name="Wada-Katsumata A."/>
            <person name="Worley K.C."/>
            <person name="Xie Q."/>
            <person name="Ylla G."/>
            <person name="Poulsen M."/>
            <person name="Gibbs R.A."/>
            <person name="Schal C."/>
            <person name="Richards S."/>
            <person name="Belles X."/>
            <person name="Korb J."/>
            <person name="Bornberg-Bauer E."/>
        </authorList>
    </citation>
    <scope>NUCLEOTIDE SEQUENCE [LARGE SCALE GENOMIC DNA]</scope>
    <source>
        <tissue evidence="7">Whole body</tissue>
    </source>
</reference>
<evidence type="ECO:0000313" key="8">
    <source>
        <dbReference type="Proteomes" id="UP000235965"/>
    </source>
</evidence>